<feature type="domain" description="Threonine/serine exporter-like N-terminal" evidence="8">
    <location>
        <begin position="16"/>
        <end position="253"/>
    </location>
</feature>
<evidence type="ECO:0000256" key="6">
    <source>
        <dbReference type="ARBA" id="ARBA00034125"/>
    </source>
</evidence>
<dbReference type="PANTHER" id="PTHR34390">
    <property type="entry name" value="UPF0442 PROTEIN YJJB-RELATED"/>
    <property type="match status" value="1"/>
</dbReference>
<organism evidence="9 10">
    <name type="scientific">Loigolactobacillus jiayinensis</name>
    <dbReference type="NCBI Taxonomy" id="2486016"/>
    <lineage>
        <taxon>Bacteria</taxon>
        <taxon>Bacillati</taxon>
        <taxon>Bacillota</taxon>
        <taxon>Bacilli</taxon>
        <taxon>Lactobacillales</taxon>
        <taxon>Lactobacillaceae</taxon>
        <taxon>Loigolactobacillus</taxon>
    </lineage>
</organism>
<reference evidence="10" key="1">
    <citation type="journal article" date="2019" name="Int. J. Syst. Evol. Microbiol.">
        <title>The Global Catalogue of Microorganisms (GCM) 10K type strain sequencing project: providing services to taxonomists for standard genome sequencing and annotation.</title>
        <authorList>
            <consortium name="The Broad Institute Genomics Platform"/>
            <consortium name="The Broad Institute Genome Sequencing Center for Infectious Disease"/>
            <person name="Wu L."/>
            <person name="Ma J."/>
        </authorList>
    </citation>
    <scope>NUCLEOTIDE SEQUENCE [LARGE SCALE GENOMIC DNA]</scope>
    <source>
        <strain evidence="10">CCM 8904</strain>
    </source>
</reference>
<evidence type="ECO:0000259" key="8">
    <source>
        <dbReference type="Pfam" id="PF06738"/>
    </source>
</evidence>
<feature type="transmembrane region" description="Helical" evidence="7">
    <location>
        <begin position="199"/>
        <end position="218"/>
    </location>
</feature>
<evidence type="ECO:0000256" key="3">
    <source>
        <dbReference type="ARBA" id="ARBA00022692"/>
    </source>
</evidence>
<proteinExistence type="inferred from homology"/>
<dbReference type="RefSeq" id="WP_225418865.1">
    <property type="nucleotide sequence ID" value="NZ_JBHSSL010000018.1"/>
</dbReference>
<keyword evidence="10" id="KW-1185">Reference proteome</keyword>
<keyword evidence="2" id="KW-1003">Cell membrane</keyword>
<comment type="similarity">
    <text evidence="6">Belongs to the ThrE exporter (TC 2.A.79) family.</text>
</comment>
<feature type="transmembrane region" description="Helical" evidence="7">
    <location>
        <begin position="230"/>
        <end position="254"/>
    </location>
</feature>
<evidence type="ECO:0000256" key="7">
    <source>
        <dbReference type="SAM" id="Phobius"/>
    </source>
</evidence>
<dbReference type="PANTHER" id="PTHR34390:SF2">
    <property type="entry name" value="SUCCINATE TRANSPORTER SUBUNIT YJJP-RELATED"/>
    <property type="match status" value="1"/>
</dbReference>
<dbReference type="Pfam" id="PF06738">
    <property type="entry name" value="ThrE"/>
    <property type="match status" value="1"/>
</dbReference>
<accession>A0ABW1R8W5</accession>
<evidence type="ECO:0000256" key="1">
    <source>
        <dbReference type="ARBA" id="ARBA00004651"/>
    </source>
</evidence>
<comment type="subcellular location">
    <subcellularLocation>
        <location evidence="1">Cell membrane</location>
        <topology evidence="1">Multi-pass membrane protein</topology>
    </subcellularLocation>
</comment>
<dbReference type="InterPro" id="IPR050539">
    <property type="entry name" value="ThrE_Dicarb/AminoAcid_Exp"/>
</dbReference>
<feature type="transmembrane region" description="Helical" evidence="7">
    <location>
        <begin position="118"/>
        <end position="140"/>
    </location>
</feature>
<evidence type="ECO:0000313" key="9">
    <source>
        <dbReference type="EMBL" id="MFC6169350.1"/>
    </source>
</evidence>
<feature type="transmembrane region" description="Helical" evidence="7">
    <location>
        <begin position="146"/>
        <end position="163"/>
    </location>
</feature>
<evidence type="ECO:0000256" key="4">
    <source>
        <dbReference type="ARBA" id="ARBA00022989"/>
    </source>
</evidence>
<gene>
    <name evidence="9" type="ORF">ACFQGP_02015</name>
</gene>
<keyword evidence="4 7" id="KW-1133">Transmembrane helix</keyword>
<evidence type="ECO:0000256" key="5">
    <source>
        <dbReference type="ARBA" id="ARBA00023136"/>
    </source>
</evidence>
<comment type="caution">
    <text evidence="9">The sequence shown here is derived from an EMBL/GenBank/DDBJ whole genome shotgun (WGS) entry which is preliminary data.</text>
</comment>
<evidence type="ECO:0000256" key="2">
    <source>
        <dbReference type="ARBA" id="ARBA00022475"/>
    </source>
</evidence>
<dbReference type="Proteomes" id="UP001596289">
    <property type="component" value="Unassembled WGS sequence"/>
</dbReference>
<sequence>MQSGVVCVAQQNEILDTCLMAGRIMIESGSEMYRVEDTMQRIAHNAGAKTSSIFSTPTGLFMALPDADAVQIQPVTTRTINLEKVDRVNALSRQFAEKKITLAQLHQRLLVLDHDVPFFPLWLQIVAAAVVSCTLMIIYGGVWADFIPSALVGAVGYAVFYFIRERLAVSFLSEFMAAFTIGLLAWALVHWHLGQSLDMIIIGAVMPLVPGVAITNAVRDMLAGHLLSGLARGMEALFSVSAIGIGIALIFRFFS</sequence>
<keyword evidence="3 7" id="KW-0812">Transmembrane</keyword>
<dbReference type="InterPro" id="IPR010619">
    <property type="entry name" value="ThrE-like_N"/>
</dbReference>
<evidence type="ECO:0000313" key="10">
    <source>
        <dbReference type="Proteomes" id="UP001596289"/>
    </source>
</evidence>
<dbReference type="EMBL" id="JBHSSL010000018">
    <property type="protein sequence ID" value="MFC6169350.1"/>
    <property type="molecule type" value="Genomic_DNA"/>
</dbReference>
<feature type="transmembrane region" description="Helical" evidence="7">
    <location>
        <begin position="175"/>
        <end position="193"/>
    </location>
</feature>
<keyword evidence="5 7" id="KW-0472">Membrane</keyword>
<name>A0ABW1R8W5_9LACO</name>
<protein>
    <submittedName>
        <fullName evidence="9">Threonine/serine exporter family protein</fullName>
    </submittedName>
</protein>